<organism evidence="1 2">
    <name type="scientific">Mucuna pruriens</name>
    <name type="common">Velvet bean</name>
    <name type="synonym">Dolichos pruriens</name>
    <dbReference type="NCBI Taxonomy" id="157652"/>
    <lineage>
        <taxon>Eukaryota</taxon>
        <taxon>Viridiplantae</taxon>
        <taxon>Streptophyta</taxon>
        <taxon>Embryophyta</taxon>
        <taxon>Tracheophyta</taxon>
        <taxon>Spermatophyta</taxon>
        <taxon>Magnoliopsida</taxon>
        <taxon>eudicotyledons</taxon>
        <taxon>Gunneridae</taxon>
        <taxon>Pentapetalae</taxon>
        <taxon>rosids</taxon>
        <taxon>fabids</taxon>
        <taxon>Fabales</taxon>
        <taxon>Fabaceae</taxon>
        <taxon>Papilionoideae</taxon>
        <taxon>50 kb inversion clade</taxon>
        <taxon>NPAAA clade</taxon>
        <taxon>indigoferoid/millettioid clade</taxon>
        <taxon>Phaseoleae</taxon>
        <taxon>Mucuna</taxon>
    </lineage>
</organism>
<protein>
    <submittedName>
        <fullName evidence="1">Uncharacterized protein</fullName>
    </submittedName>
</protein>
<accession>A0A371FDB1</accession>
<keyword evidence="2" id="KW-1185">Reference proteome</keyword>
<name>A0A371FDB1_MUCPR</name>
<dbReference type="OrthoDB" id="5544992at2759"/>
<comment type="caution">
    <text evidence="1">The sequence shown here is derived from an EMBL/GenBank/DDBJ whole genome shotgun (WGS) entry which is preliminary data.</text>
</comment>
<evidence type="ECO:0000313" key="2">
    <source>
        <dbReference type="Proteomes" id="UP000257109"/>
    </source>
</evidence>
<dbReference type="EMBL" id="QJKJ01009555">
    <property type="protein sequence ID" value="RDX76289.1"/>
    <property type="molecule type" value="Genomic_DNA"/>
</dbReference>
<dbReference type="AlphaFoldDB" id="A0A371FDB1"/>
<gene>
    <name evidence="1" type="ORF">CR513_43732</name>
</gene>
<feature type="non-terminal residue" evidence="1">
    <location>
        <position position="1"/>
    </location>
</feature>
<reference evidence="1" key="1">
    <citation type="submission" date="2018-05" db="EMBL/GenBank/DDBJ databases">
        <title>Draft genome of Mucuna pruriens seed.</title>
        <authorList>
            <person name="Nnadi N.E."/>
            <person name="Vos R."/>
            <person name="Hasami M.H."/>
            <person name="Devisetty U.K."/>
            <person name="Aguiy J.C."/>
        </authorList>
    </citation>
    <scope>NUCLEOTIDE SEQUENCE [LARGE SCALE GENOMIC DNA]</scope>
    <source>
        <strain evidence="1">JCA_2017</strain>
    </source>
</reference>
<dbReference type="Proteomes" id="UP000257109">
    <property type="component" value="Unassembled WGS sequence"/>
</dbReference>
<evidence type="ECO:0000313" key="1">
    <source>
        <dbReference type="EMBL" id="RDX76289.1"/>
    </source>
</evidence>
<proteinExistence type="predicted"/>
<sequence length="182" mass="21501">MAFHKLKIHAKIPISNIIVTPKKIQDLFFNMKHIFSSKNKIKFIHDDLPQMLNLILSMDFGRNATTWLFHGSPRLFHHIFLKVPFALILWLDLQEGFGKGNYFKISNLLQELHSLKQEFLRPTPFCSCHVSCTCSLSKYVKNYKQIEYVIYFLKRLNDSYYMDPFPSINKDFSLSIQQHTLL</sequence>